<reference evidence="2 3" key="1">
    <citation type="submission" date="2016-01" db="EMBL/GenBank/DDBJ databases">
        <title>Mycobacterium immunogenum strain CD11_6 genome sequencing and assembly.</title>
        <authorList>
            <person name="Kaur G."/>
            <person name="Nair G.R."/>
            <person name="Mayilraj S."/>
        </authorList>
    </citation>
    <scope>NUCLEOTIDE SEQUENCE [LARGE SCALE GENOMIC DNA]</scope>
    <source>
        <strain evidence="2 3">CD11-6</strain>
    </source>
</reference>
<protein>
    <recommendedName>
        <fullName evidence="4">Ig-like domain-containing protein</fullName>
    </recommendedName>
</protein>
<name>A0A179V663_9MYCO</name>
<dbReference type="Proteomes" id="UP000186919">
    <property type="component" value="Unassembled WGS sequence"/>
</dbReference>
<dbReference type="AlphaFoldDB" id="A0A179V663"/>
<evidence type="ECO:0000313" key="3">
    <source>
        <dbReference type="Proteomes" id="UP000186919"/>
    </source>
</evidence>
<evidence type="ECO:0000313" key="2">
    <source>
        <dbReference type="EMBL" id="OAT67398.1"/>
    </source>
</evidence>
<organism evidence="2 3">
    <name type="scientific">Mycobacteroides immunogenum</name>
    <dbReference type="NCBI Taxonomy" id="83262"/>
    <lineage>
        <taxon>Bacteria</taxon>
        <taxon>Bacillati</taxon>
        <taxon>Actinomycetota</taxon>
        <taxon>Actinomycetes</taxon>
        <taxon>Mycobacteriales</taxon>
        <taxon>Mycobacteriaceae</taxon>
        <taxon>Mycobacteroides</taxon>
    </lineage>
</organism>
<proteinExistence type="predicted"/>
<accession>A0A179V663</accession>
<gene>
    <name evidence="2" type="ORF">AWB85_14115</name>
</gene>
<evidence type="ECO:0000256" key="1">
    <source>
        <dbReference type="SAM" id="SignalP"/>
    </source>
</evidence>
<evidence type="ECO:0008006" key="4">
    <source>
        <dbReference type="Google" id="ProtNLM"/>
    </source>
</evidence>
<feature type="signal peptide" evidence="1">
    <location>
        <begin position="1"/>
        <end position="31"/>
    </location>
</feature>
<feature type="chain" id="PRO_5038359128" description="Ig-like domain-containing protein" evidence="1">
    <location>
        <begin position="32"/>
        <end position="111"/>
    </location>
</feature>
<sequence>MRRKQFPCLRALVAAALVSPLFVVASPAASAGPAGPDALQVISQLQRQGDRVVVHRTGDGPLQLCVVTSVREGKSAYWWTSPRTADPNPRKRANGVGTQLIYRTVDVDVRC</sequence>
<dbReference type="EMBL" id="LQYE01000030">
    <property type="protein sequence ID" value="OAT67398.1"/>
    <property type="molecule type" value="Genomic_DNA"/>
</dbReference>
<comment type="caution">
    <text evidence="2">The sequence shown here is derived from an EMBL/GenBank/DDBJ whole genome shotgun (WGS) entry which is preliminary data.</text>
</comment>
<keyword evidence="1" id="KW-0732">Signal</keyword>
<dbReference type="RefSeq" id="WP_064632705.1">
    <property type="nucleotide sequence ID" value="NZ_LQYE01000030.1"/>
</dbReference>